<evidence type="ECO:0000313" key="2">
    <source>
        <dbReference type="EMBL" id="GIQ67654.1"/>
    </source>
</evidence>
<dbReference type="EMBL" id="BOVK01000006">
    <property type="protein sequence ID" value="GIQ67654.1"/>
    <property type="molecule type" value="Genomic_DNA"/>
</dbReference>
<dbReference type="Proteomes" id="UP000677918">
    <property type="component" value="Unassembled WGS sequence"/>
</dbReference>
<dbReference type="RefSeq" id="WP_213410274.1">
    <property type="nucleotide sequence ID" value="NZ_BOVK01000006.1"/>
</dbReference>
<proteinExistence type="predicted"/>
<dbReference type="Pfam" id="PF13673">
    <property type="entry name" value="Acetyltransf_10"/>
    <property type="match status" value="1"/>
</dbReference>
<accession>A0A8J4M0N1</accession>
<dbReference type="InterPro" id="IPR000182">
    <property type="entry name" value="GNAT_dom"/>
</dbReference>
<protein>
    <recommendedName>
        <fullName evidence="1">N-acetyltransferase domain-containing protein</fullName>
    </recommendedName>
</protein>
<feature type="domain" description="N-acetyltransferase" evidence="1">
    <location>
        <begin position="6"/>
        <end position="150"/>
    </location>
</feature>
<name>A0A8J4M0N1_9BACL</name>
<dbReference type="CDD" id="cd04301">
    <property type="entry name" value="NAT_SF"/>
    <property type="match status" value="1"/>
</dbReference>
<dbReference type="GO" id="GO:0016747">
    <property type="term" value="F:acyltransferase activity, transferring groups other than amino-acyl groups"/>
    <property type="evidence" value="ECO:0007669"/>
    <property type="project" value="InterPro"/>
</dbReference>
<dbReference type="SUPFAM" id="SSF55729">
    <property type="entry name" value="Acyl-CoA N-acyltransferases (Nat)"/>
    <property type="match status" value="1"/>
</dbReference>
<dbReference type="InterPro" id="IPR016181">
    <property type="entry name" value="Acyl_CoA_acyltransferase"/>
</dbReference>
<keyword evidence="3" id="KW-1185">Reference proteome</keyword>
<organism evidence="2 3">
    <name type="scientific">Xylanibacillus composti</name>
    <dbReference type="NCBI Taxonomy" id="1572762"/>
    <lineage>
        <taxon>Bacteria</taxon>
        <taxon>Bacillati</taxon>
        <taxon>Bacillota</taxon>
        <taxon>Bacilli</taxon>
        <taxon>Bacillales</taxon>
        <taxon>Paenibacillaceae</taxon>
        <taxon>Xylanibacillus</taxon>
    </lineage>
</organism>
<gene>
    <name evidence="2" type="ORF">XYCOK13_04780</name>
</gene>
<reference evidence="2" key="1">
    <citation type="submission" date="2021-04" db="EMBL/GenBank/DDBJ databases">
        <title>Draft genome sequence of Xylanibacillus composti strain K13.</title>
        <authorList>
            <person name="Uke A."/>
            <person name="Chhe C."/>
            <person name="Baramee S."/>
            <person name="Kosugi A."/>
        </authorList>
    </citation>
    <scope>NUCLEOTIDE SEQUENCE</scope>
    <source>
        <strain evidence="2">K13</strain>
    </source>
</reference>
<evidence type="ECO:0000313" key="3">
    <source>
        <dbReference type="Proteomes" id="UP000677918"/>
    </source>
</evidence>
<comment type="caution">
    <text evidence="2">The sequence shown here is derived from an EMBL/GenBank/DDBJ whole genome shotgun (WGS) entry which is preliminary data.</text>
</comment>
<dbReference type="AlphaFoldDB" id="A0A8J4M0N1"/>
<dbReference type="Gene3D" id="3.40.630.30">
    <property type="match status" value="1"/>
</dbReference>
<dbReference type="PROSITE" id="PS51186">
    <property type="entry name" value="GNAT"/>
    <property type="match status" value="1"/>
</dbReference>
<evidence type="ECO:0000259" key="1">
    <source>
        <dbReference type="PROSITE" id="PS51186"/>
    </source>
</evidence>
<sequence length="150" mass="17356">MIYTYFLTEDPTTIQEAKQLLYDVLFKPLQMSDTMQDQLKIQGEELYFVAMNERTEVVGVMVLVIDGEHVELHHAATRTALQGQGIGKQLWILVHEYCTDRGFKSIELVSRNTAMSFWASVGFQATTEDWIEREDFVKHGIRHKAMKQTL</sequence>